<dbReference type="CDD" id="cd00742">
    <property type="entry name" value="FABP"/>
    <property type="match status" value="1"/>
</dbReference>
<evidence type="ECO:0000256" key="1">
    <source>
        <dbReference type="ARBA" id="ARBA00008390"/>
    </source>
</evidence>
<evidence type="ECO:0000313" key="4">
    <source>
        <dbReference type="EMBL" id="CAF3663597.1"/>
    </source>
</evidence>
<name>A0A818RXI4_9BILA</name>
<proteinExistence type="inferred from homology"/>
<dbReference type="PANTHER" id="PTHR11955">
    <property type="entry name" value="FATTY ACID BINDING PROTEIN"/>
    <property type="match status" value="1"/>
</dbReference>
<organism evidence="4 5">
    <name type="scientific">Rotaria sordida</name>
    <dbReference type="NCBI Taxonomy" id="392033"/>
    <lineage>
        <taxon>Eukaryota</taxon>
        <taxon>Metazoa</taxon>
        <taxon>Spiralia</taxon>
        <taxon>Gnathifera</taxon>
        <taxon>Rotifera</taxon>
        <taxon>Eurotatoria</taxon>
        <taxon>Bdelloidea</taxon>
        <taxon>Philodinida</taxon>
        <taxon>Philodinidae</taxon>
        <taxon>Rotaria</taxon>
    </lineage>
</organism>
<evidence type="ECO:0000259" key="3">
    <source>
        <dbReference type="Pfam" id="PF00061"/>
    </source>
</evidence>
<comment type="caution">
    <text evidence="4">The sequence shown here is derived from an EMBL/GenBank/DDBJ whole genome shotgun (WGS) entry which is preliminary data.</text>
</comment>
<gene>
    <name evidence="4" type="ORF">JBS370_LOCUS7068</name>
</gene>
<sequence length="260" mass="30026">MASDKSVEALKGTWDHVNDENMDAFMKEIGIGAAMRMMAKGIKPRIVISENNGKWTLRLENTFKNITLEFTPNVEFDETTPDGREVTTIIRFKDGTWEHTTHDKHGKEWIATRYVNDEGQQQIICMAISSLRGSDLNGKFGFYYRPVNHITWSSKLCENQTLAQSYLNNTRQLITTFETNGSYTQVLQKRAQAIAYFKNNNNTVLLSSNCSQFFIGLKNARKLDAQALLQQRIYEENAARLYKRILQSLLGFRFFIYDDF</sequence>
<evidence type="ECO:0000313" key="5">
    <source>
        <dbReference type="Proteomes" id="UP000663836"/>
    </source>
</evidence>
<dbReference type="GO" id="GO:0008289">
    <property type="term" value="F:lipid binding"/>
    <property type="evidence" value="ECO:0007669"/>
    <property type="project" value="UniProtKB-KW"/>
</dbReference>
<feature type="domain" description="Lipocalin/cytosolic fatty-acid binding" evidence="3">
    <location>
        <begin position="12"/>
        <end position="119"/>
    </location>
</feature>
<dbReference type="InterPro" id="IPR000463">
    <property type="entry name" value="Fatty_acid-bd"/>
</dbReference>
<dbReference type="SUPFAM" id="SSF50814">
    <property type="entry name" value="Lipocalins"/>
    <property type="match status" value="1"/>
</dbReference>
<dbReference type="PRINTS" id="PR00178">
    <property type="entry name" value="FATTYACIDBP"/>
</dbReference>
<comment type="similarity">
    <text evidence="1">Belongs to the calycin superfamily. Fatty-acid binding protein (FABP) family.</text>
</comment>
<keyword evidence="2" id="KW-0446">Lipid-binding</keyword>
<protein>
    <recommendedName>
        <fullName evidence="3">Lipocalin/cytosolic fatty-acid binding domain-containing protein</fullName>
    </recommendedName>
</protein>
<evidence type="ECO:0000256" key="2">
    <source>
        <dbReference type="ARBA" id="ARBA00023121"/>
    </source>
</evidence>
<dbReference type="AlphaFoldDB" id="A0A818RXI4"/>
<accession>A0A818RXI4</accession>
<dbReference type="InterPro" id="IPR000566">
    <property type="entry name" value="Lipocln_cytosolic_FA-bd_dom"/>
</dbReference>
<dbReference type="InterPro" id="IPR031259">
    <property type="entry name" value="ILBP"/>
</dbReference>
<reference evidence="4" key="1">
    <citation type="submission" date="2021-02" db="EMBL/GenBank/DDBJ databases">
        <authorList>
            <person name="Nowell W R."/>
        </authorList>
    </citation>
    <scope>NUCLEOTIDE SEQUENCE</scope>
</reference>
<dbReference type="InterPro" id="IPR012674">
    <property type="entry name" value="Calycin"/>
</dbReference>
<dbReference type="Proteomes" id="UP000663836">
    <property type="component" value="Unassembled WGS sequence"/>
</dbReference>
<dbReference type="EMBL" id="CAJOBD010000411">
    <property type="protein sequence ID" value="CAF3663597.1"/>
    <property type="molecule type" value="Genomic_DNA"/>
</dbReference>
<dbReference type="Gene3D" id="2.40.128.20">
    <property type="match status" value="1"/>
</dbReference>
<dbReference type="Pfam" id="PF00061">
    <property type="entry name" value="Lipocalin"/>
    <property type="match status" value="1"/>
</dbReference>